<feature type="transmembrane region" description="Helical" evidence="1">
    <location>
        <begin position="171"/>
        <end position="196"/>
    </location>
</feature>
<keyword evidence="1" id="KW-0812">Transmembrane</keyword>
<feature type="transmembrane region" description="Helical" evidence="1">
    <location>
        <begin position="104"/>
        <end position="122"/>
    </location>
</feature>
<reference evidence="3" key="1">
    <citation type="submission" date="2020-05" db="EMBL/GenBank/DDBJ databases">
        <title>Mycena genomes resolve the evolution of fungal bioluminescence.</title>
        <authorList>
            <person name="Tsai I.J."/>
        </authorList>
    </citation>
    <scope>NUCLEOTIDE SEQUENCE</scope>
    <source>
        <strain evidence="3">CCC161011</strain>
    </source>
</reference>
<evidence type="ECO:0000313" key="4">
    <source>
        <dbReference type="Proteomes" id="UP000620124"/>
    </source>
</evidence>
<sequence length="233" mass="25133">MSTRVSHFQHAVTAAALLPVSLDGSRIGLATAPRLPPKQPDYIVWLWSFIGAFCGLSLLQAVFGHSHYFLERGVPPIIASYGASAVLCYGAIDAPLAQPRALMGGHFISALIGVCITKLFGLLPTEHRLDQLRWLAGSLSAATAVVLMQVTKTTHPPAGATALLASVSPEVYSIGWYYLPVVLLSSTLVLVSALFINNIQRRYPVFWVQPVVPAVLKPLPVDEEKEIDNPADK</sequence>
<gene>
    <name evidence="3" type="ORF">MVEN_02401900</name>
</gene>
<evidence type="ECO:0000313" key="3">
    <source>
        <dbReference type="EMBL" id="KAF7332960.1"/>
    </source>
</evidence>
<feature type="transmembrane region" description="Helical" evidence="1">
    <location>
        <begin position="74"/>
        <end position="92"/>
    </location>
</feature>
<evidence type="ECO:0000259" key="2">
    <source>
        <dbReference type="Pfam" id="PF04982"/>
    </source>
</evidence>
<proteinExistence type="predicted"/>
<dbReference type="Proteomes" id="UP000620124">
    <property type="component" value="Unassembled WGS sequence"/>
</dbReference>
<keyword evidence="1" id="KW-1133">Transmembrane helix</keyword>
<dbReference type="EMBL" id="JACAZI010000031">
    <property type="protein sequence ID" value="KAF7332960.1"/>
    <property type="molecule type" value="Genomic_DNA"/>
</dbReference>
<dbReference type="InterPro" id="IPR058581">
    <property type="entry name" value="TM_HPP"/>
</dbReference>
<accession>A0A8H6X2H7</accession>
<evidence type="ECO:0000256" key="1">
    <source>
        <dbReference type="SAM" id="Phobius"/>
    </source>
</evidence>
<comment type="caution">
    <text evidence="3">The sequence shown here is derived from an EMBL/GenBank/DDBJ whole genome shotgun (WGS) entry which is preliminary data.</text>
</comment>
<name>A0A8H6X2H7_9AGAR</name>
<feature type="domain" description="HPP transmembrane region" evidence="2">
    <location>
        <begin position="38"/>
        <end position="204"/>
    </location>
</feature>
<keyword evidence="4" id="KW-1185">Reference proteome</keyword>
<dbReference type="PANTHER" id="PTHR33741">
    <property type="entry name" value="TRANSMEMBRANE PROTEIN DDB_G0269096-RELATED"/>
    <property type="match status" value="1"/>
</dbReference>
<dbReference type="Pfam" id="PF04982">
    <property type="entry name" value="TM_HPP"/>
    <property type="match status" value="1"/>
</dbReference>
<keyword evidence="1" id="KW-0472">Membrane</keyword>
<feature type="transmembrane region" description="Helical" evidence="1">
    <location>
        <begin position="42"/>
        <end position="62"/>
    </location>
</feature>
<protein>
    <submittedName>
        <fullName evidence="3">HPP family protein</fullName>
    </submittedName>
</protein>
<organism evidence="3 4">
    <name type="scientific">Mycena venus</name>
    <dbReference type="NCBI Taxonomy" id="2733690"/>
    <lineage>
        <taxon>Eukaryota</taxon>
        <taxon>Fungi</taxon>
        <taxon>Dikarya</taxon>
        <taxon>Basidiomycota</taxon>
        <taxon>Agaricomycotina</taxon>
        <taxon>Agaricomycetes</taxon>
        <taxon>Agaricomycetidae</taxon>
        <taxon>Agaricales</taxon>
        <taxon>Marasmiineae</taxon>
        <taxon>Mycenaceae</taxon>
        <taxon>Mycena</taxon>
    </lineage>
</organism>
<dbReference type="AlphaFoldDB" id="A0A8H6X2H7"/>
<dbReference type="OrthoDB" id="2016548at2759"/>
<dbReference type="PANTHER" id="PTHR33741:SF5">
    <property type="entry name" value="TRANSMEMBRANE PROTEIN DDB_G0269096-RELATED"/>
    <property type="match status" value="1"/>
</dbReference>
<dbReference type="InterPro" id="IPR007065">
    <property type="entry name" value="HPP"/>
</dbReference>